<dbReference type="EMBL" id="FQZR01000002">
    <property type="protein sequence ID" value="SHI72217.1"/>
    <property type="molecule type" value="Genomic_DNA"/>
</dbReference>
<dbReference type="Gene3D" id="3.40.50.300">
    <property type="entry name" value="P-loop containing nucleotide triphosphate hydrolases"/>
    <property type="match status" value="1"/>
</dbReference>
<dbReference type="Proteomes" id="UP000184001">
    <property type="component" value="Unassembled WGS sequence"/>
</dbReference>
<dbReference type="SUPFAM" id="SSF52540">
    <property type="entry name" value="P-loop containing nucleoside triphosphate hydrolases"/>
    <property type="match status" value="1"/>
</dbReference>
<evidence type="ECO:0000313" key="2">
    <source>
        <dbReference type="Proteomes" id="UP000184001"/>
    </source>
</evidence>
<sequence>MAQKTLVYPFDRQFLPILRYADKVKQFDFTALVSPSGWGVCGLDAGVADKGSPLGMTVTNDFEQALEQCETVLFTQSDNHVSKDECLIPRMHLAIERKKNIACTVDLTETERDRLVQKCSEYGVTFQYINKNIEHIQTAKQALRNEIIAQDIHAPVIMVFGLIEQVSKFETQLALEDFLTTQGYKVSLVTSRGYGELVGGNPVPGFMFSKDFTEEEKILLFSNYVKYIEVTESPDVIIIGVPGGLLPATSKITNRFGITAFEMTQGISPDASIICTLYNEYPKEYFSNLTQLLENRFSIDVSGFLLDNITTTFSGYEQDDHFPLLMLEPEVLSSKPFTDMTTTIEIRQKREHFFMKIIDQLAANAEVEVC</sequence>
<name>A0A8G2FA25_9BACT</name>
<protein>
    <submittedName>
        <fullName evidence="1">Peptide maturation system protein, TIGR04066 family</fullName>
    </submittedName>
</protein>
<organism evidence="1 2">
    <name type="scientific">Halodesulfovibrio aestuarii</name>
    <dbReference type="NCBI Taxonomy" id="126333"/>
    <lineage>
        <taxon>Bacteria</taxon>
        <taxon>Pseudomonadati</taxon>
        <taxon>Thermodesulfobacteriota</taxon>
        <taxon>Desulfovibrionia</taxon>
        <taxon>Desulfovibrionales</taxon>
        <taxon>Desulfovibrionaceae</taxon>
        <taxon>Halodesulfovibrio</taxon>
    </lineage>
</organism>
<gene>
    <name evidence="1" type="ORF">SAMN05660830_00774</name>
</gene>
<dbReference type="RefSeq" id="WP_020001900.1">
    <property type="nucleotide sequence ID" value="NZ_CP192219.1"/>
</dbReference>
<evidence type="ECO:0000313" key="1">
    <source>
        <dbReference type="EMBL" id="SHI72217.1"/>
    </source>
</evidence>
<dbReference type="AlphaFoldDB" id="A0A8G2FA25"/>
<reference evidence="1 2" key="1">
    <citation type="submission" date="2016-11" db="EMBL/GenBank/DDBJ databases">
        <authorList>
            <person name="Varghese N."/>
            <person name="Submissions S."/>
        </authorList>
    </citation>
    <scope>NUCLEOTIDE SEQUENCE [LARGE SCALE GENOMIC DNA]</scope>
    <source>
        <strain evidence="1 2">DSM 17919</strain>
    </source>
</reference>
<comment type="caution">
    <text evidence="1">The sequence shown here is derived from an EMBL/GenBank/DDBJ whole genome shotgun (WGS) entry which is preliminary data.</text>
</comment>
<accession>A0A8G2FA25</accession>
<dbReference type="InterPro" id="IPR027417">
    <property type="entry name" value="P-loop_NTPase"/>
</dbReference>
<dbReference type="InterPro" id="IPR023823">
    <property type="entry name" value="CHP04066_peptide_maturation"/>
</dbReference>
<dbReference type="NCBIfam" id="TIGR04066">
    <property type="entry name" value="nat_prod_clost"/>
    <property type="match status" value="1"/>
</dbReference>
<proteinExistence type="predicted"/>